<proteinExistence type="predicted"/>
<dbReference type="AlphaFoldDB" id="A0A6C0EBY4"/>
<reference evidence="1" key="1">
    <citation type="journal article" date="2020" name="Nature">
        <title>Giant virus diversity and host interactions through global metagenomics.</title>
        <authorList>
            <person name="Schulz F."/>
            <person name="Roux S."/>
            <person name="Paez-Espino D."/>
            <person name="Jungbluth S."/>
            <person name="Walsh D.A."/>
            <person name="Denef V.J."/>
            <person name="McMahon K.D."/>
            <person name="Konstantinidis K.T."/>
            <person name="Eloe-Fadrosh E.A."/>
            <person name="Kyrpides N.C."/>
            <person name="Woyke T."/>
        </authorList>
    </citation>
    <scope>NUCLEOTIDE SEQUENCE</scope>
    <source>
        <strain evidence="1">GVMAG-M-3300023179-2</strain>
    </source>
</reference>
<organism evidence="1">
    <name type="scientific">viral metagenome</name>
    <dbReference type="NCBI Taxonomy" id="1070528"/>
    <lineage>
        <taxon>unclassified sequences</taxon>
        <taxon>metagenomes</taxon>
        <taxon>organismal metagenomes</taxon>
    </lineage>
</organism>
<accession>A0A6C0EBY4</accession>
<sequence>MYNDQYIFFDYSYFLLLNTSNHIFQTYAHTI</sequence>
<evidence type="ECO:0000313" key="1">
    <source>
        <dbReference type="EMBL" id="QHT26604.1"/>
    </source>
</evidence>
<dbReference type="EMBL" id="MN739799">
    <property type="protein sequence ID" value="QHT26604.1"/>
    <property type="molecule type" value="Genomic_DNA"/>
</dbReference>
<protein>
    <submittedName>
        <fullName evidence="1">Uncharacterized protein</fullName>
    </submittedName>
</protein>
<name>A0A6C0EBY4_9ZZZZ</name>